<name>A0A840CZQ3_9BACT</name>
<evidence type="ECO:0000259" key="4">
    <source>
        <dbReference type="Pfam" id="PF01103"/>
    </source>
</evidence>
<gene>
    <name evidence="5" type="ORF">GGR21_003803</name>
</gene>
<evidence type="ECO:0000256" key="2">
    <source>
        <dbReference type="ARBA" id="ARBA00023136"/>
    </source>
</evidence>
<evidence type="ECO:0000256" key="3">
    <source>
        <dbReference type="SAM" id="SignalP"/>
    </source>
</evidence>
<evidence type="ECO:0000313" key="5">
    <source>
        <dbReference type="EMBL" id="MBB4037882.1"/>
    </source>
</evidence>
<keyword evidence="3" id="KW-0732">Signal</keyword>
<evidence type="ECO:0000313" key="6">
    <source>
        <dbReference type="Proteomes" id="UP000555103"/>
    </source>
</evidence>
<feature type="domain" description="Bacterial surface antigen (D15)" evidence="4">
    <location>
        <begin position="128"/>
        <end position="395"/>
    </location>
</feature>
<proteinExistence type="predicted"/>
<accession>A0A840CZQ3</accession>
<keyword evidence="2" id="KW-0472">Membrane</keyword>
<dbReference type="Proteomes" id="UP000555103">
    <property type="component" value="Unassembled WGS sequence"/>
</dbReference>
<reference evidence="5 6" key="1">
    <citation type="submission" date="2020-08" db="EMBL/GenBank/DDBJ databases">
        <title>Genomic Encyclopedia of Type Strains, Phase IV (KMG-IV): sequencing the most valuable type-strain genomes for metagenomic binning, comparative biology and taxonomic classification.</title>
        <authorList>
            <person name="Goeker M."/>
        </authorList>
    </citation>
    <scope>NUCLEOTIDE SEQUENCE [LARGE SCALE GENOMIC DNA]</scope>
    <source>
        <strain evidence="5 6">DSM 104969</strain>
    </source>
</reference>
<dbReference type="Gene3D" id="2.40.160.50">
    <property type="entry name" value="membrane protein fhac: a member of the omp85/tpsb transporter family"/>
    <property type="match status" value="1"/>
</dbReference>
<feature type="chain" id="PRO_5033041815" description="Bacterial surface antigen (D15) domain-containing protein" evidence="3">
    <location>
        <begin position="24"/>
        <end position="395"/>
    </location>
</feature>
<sequence>MRNEVKVKIILCFLLSLTLPLYCQEKKDQALTTYNGNIADTIKAKEKKKDSYWNRLIHGNIDRSYEKTIDITFAGAPSYTREASFGIGGMATGLYRLDRRDSIMPPSDITLVFNASVKGFFALEARGNNYFKGNKTLLSYNVGFTRKPLDFWGISYDASNVNPVISYTRQQFKIDANYQYKLHKNFAIGGTLDFTYTDVSRIDDITYLEGQNRSFIATGLGVSLKYDSRDFIPNPQRGWYIMFRQSIFPEIFGNTSRTLYRTTFIADTYQRVWSGGLLAFDLFAQFNSDNSPWALREELGGNQRMRGYYSGRYIDNNIVSGQIELRQHIVQRFGFTTWIGGGTVFPSIKKFDMKNILPNYGIGLRFEVKRNVNARIDYGFGKETGGFVFNISEAF</sequence>
<dbReference type="GO" id="GO:0019867">
    <property type="term" value="C:outer membrane"/>
    <property type="evidence" value="ECO:0007669"/>
    <property type="project" value="InterPro"/>
</dbReference>
<comment type="subcellular location">
    <subcellularLocation>
        <location evidence="1">Membrane</location>
    </subcellularLocation>
</comment>
<comment type="caution">
    <text evidence="5">The sequence shown here is derived from an EMBL/GenBank/DDBJ whole genome shotgun (WGS) entry which is preliminary data.</text>
</comment>
<dbReference type="EMBL" id="JACIEP010000018">
    <property type="protein sequence ID" value="MBB4037882.1"/>
    <property type="molecule type" value="Genomic_DNA"/>
</dbReference>
<evidence type="ECO:0000256" key="1">
    <source>
        <dbReference type="ARBA" id="ARBA00004370"/>
    </source>
</evidence>
<dbReference type="AlphaFoldDB" id="A0A840CZQ3"/>
<organism evidence="5 6">
    <name type="scientific">Dysgonomonas hofstadii</name>
    <dbReference type="NCBI Taxonomy" id="637886"/>
    <lineage>
        <taxon>Bacteria</taxon>
        <taxon>Pseudomonadati</taxon>
        <taxon>Bacteroidota</taxon>
        <taxon>Bacteroidia</taxon>
        <taxon>Bacteroidales</taxon>
        <taxon>Dysgonomonadaceae</taxon>
        <taxon>Dysgonomonas</taxon>
    </lineage>
</organism>
<keyword evidence="6" id="KW-1185">Reference proteome</keyword>
<protein>
    <recommendedName>
        <fullName evidence="4">Bacterial surface antigen (D15) domain-containing protein</fullName>
    </recommendedName>
</protein>
<feature type="signal peptide" evidence="3">
    <location>
        <begin position="1"/>
        <end position="23"/>
    </location>
</feature>
<dbReference type="InterPro" id="IPR000184">
    <property type="entry name" value="Bac_surfAg_D15"/>
</dbReference>
<dbReference type="Pfam" id="PF01103">
    <property type="entry name" value="Omp85"/>
    <property type="match status" value="1"/>
</dbReference>
<dbReference type="RefSeq" id="WP_183308723.1">
    <property type="nucleotide sequence ID" value="NZ_JACIEP010000018.1"/>
</dbReference>